<sequence>MSESDQSTITRELTLRNRRGLHARAAARFAATAEQFESDVEVEFNDRRVNGKSIMGLMMLAAACGKTITVTATGDDAARAIEGIADLVDARFHESE</sequence>
<evidence type="ECO:0000256" key="2">
    <source>
        <dbReference type="ARBA" id="ARBA00010736"/>
    </source>
</evidence>
<dbReference type="PROSITE" id="PS00589">
    <property type="entry name" value="PTS_HPR_SER"/>
    <property type="match status" value="1"/>
</dbReference>
<dbReference type="NCBIfam" id="TIGR01003">
    <property type="entry name" value="PTS_HPr_family"/>
    <property type="match status" value="1"/>
</dbReference>
<dbReference type="EMBL" id="CP046415">
    <property type="protein sequence ID" value="QGT78650.1"/>
    <property type="molecule type" value="Genomic_DNA"/>
</dbReference>
<reference evidence="6 7" key="1">
    <citation type="submission" date="2019-11" db="EMBL/GenBank/DDBJ databases">
        <authorList>
            <person name="Zhang J."/>
            <person name="Sun C."/>
        </authorList>
    </citation>
    <scope>NUCLEOTIDE SEQUENCE [LARGE SCALE GENOMIC DNA]</scope>
    <source>
        <strain evidence="7">sp2</strain>
    </source>
</reference>
<feature type="domain" description="HPr" evidence="5">
    <location>
        <begin position="8"/>
        <end position="95"/>
    </location>
</feature>
<dbReference type="PROSITE" id="PS00369">
    <property type="entry name" value="PTS_HPR_HIS"/>
    <property type="match status" value="1"/>
</dbReference>
<dbReference type="Pfam" id="PF00381">
    <property type="entry name" value="PTS-HPr"/>
    <property type="match status" value="1"/>
</dbReference>
<evidence type="ECO:0000256" key="3">
    <source>
        <dbReference type="ARBA" id="ARBA00022490"/>
    </source>
</evidence>
<keyword evidence="4" id="KW-0598">Phosphotransferase system</keyword>
<comment type="similarity">
    <text evidence="2">Belongs to the HPr family.</text>
</comment>
<dbReference type="GO" id="GO:0009401">
    <property type="term" value="P:phosphoenolpyruvate-dependent sugar phosphotransferase system"/>
    <property type="evidence" value="ECO:0007669"/>
    <property type="project" value="UniProtKB-KW"/>
</dbReference>
<dbReference type="KEGG" id="ghl:GM160_06925"/>
<evidence type="ECO:0000256" key="4">
    <source>
        <dbReference type="ARBA" id="ARBA00022683"/>
    </source>
</evidence>
<dbReference type="PRINTS" id="PR00107">
    <property type="entry name" value="PHOSPHOCPHPR"/>
</dbReference>
<evidence type="ECO:0000313" key="6">
    <source>
        <dbReference type="EMBL" id="QGT78650.1"/>
    </source>
</evidence>
<dbReference type="PANTHER" id="PTHR33705">
    <property type="entry name" value="PHOSPHOCARRIER PROTEIN HPR"/>
    <property type="match status" value="1"/>
</dbReference>
<keyword evidence="7" id="KW-1185">Reference proteome</keyword>
<dbReference type="InterPro" id="IPR002114">
    <property type="entry name" value="PTS_HPr_Ser_P_site"/>
</dbReference>
<dbReference type="SUPFAM" id="SSF55594">
    <property type="entry name" value="HPr-like"/>
    <property type="match status" value="1"/>
</dbReference>
<dbReference type="InterPro" id="IPR001020">
    <property type="entry name" value="PTS_HPr_His_P_site"/>
</dbReference>
<dbReference type="AlphaFoldDB" id="A0A6I6CZ12"/>
<protein>
    <submittedName>
        <fullName evidence="6">HPr family phosphocarrier protein</fullName>
    </submittedName>
</protein>
<dbReference type="RefSeq" id="WP_156574134.1">
    <property type="nucleotide sequence ID" value="NZ_CP046415.1"/>
</dbReference>
<name>A0A6I6CZ12_9GAMM</name>
<dbReference type="InterPro" id="IPR035895">
    <property type="entry name" value="HPr-like_sf"/>
</dbReference>
<dbReference type="Gene3D" id="3.30.1340.10">
    <property type="entry name" value="HPr-like"/>
    <property type="match status" value="1"/>
</dbReference>
<gene>
    <name evidence="6" type="ORF">GM160_06925</name>
</gene>
<keyword evidence="3" id="KW-0963">Cytoplasm</keyword>
<dbReference type="InterPro" id="IPR000032">
    <property type="entry name" value="HPr-like"/>
</dbReference>
<evidence type="ECO:0000259" key="5">
    <source>
        <dbReference type="PROSITE" id="PS51350"/>
    </source>
</evidence>
<organism evidence="6 7">
    <name type="scientific">Guyparkeria halophila</name>
    <dbReference type="NCBI Taxonomy" id="47960"/>
    <lineage>
        <taxon>Bacteria</taxon>
        <taxon>Pseudomonadati</taxon>
        <taxon>Pseudomonadota</taxon>
        <taxon>Gammaproteobacteria</taxon>
        <taxon>Chromatiales</taxon>
        <taxon>Thioalkalibacteraceae</taxon>
        <taxon>Guyparkeria</taxon>
    </lineage>
</organism>
<accession>A0A6I6CZ12</accession>
<dbReference type="GO" id="GO:0005737">
    <property type="term" value="C:cytoplasm"/>
    <property type="evidence" value="ECO:0007669"/>
    <property type="project" value="UniProtKB-SubCell"/>
</dbReference>
<dbReference type="PANTHER" id="PTHR33705:SF2">
    <property type="entry name" value="PHOSPHOCARRIER PROTEIN NPR"/>
    <property type="match status" value="1"/>
</dbReference>
<evidence type="ECO:0000256" key="1">
    <source>
        <dbReference type="ARBA" id="ARBA00004496"/>
    </source>
</evidence>
<evidence type="ECO:0000313" key="7">
    <source>
        <dbReference type="Proteomes" id="UP000427716"/>
    </source>
</evidence>
<comment type="subcellular location">
    <subcellularLocation>
        <location evidence="1">Cytoplasm</location>
    </subcellularLocation>
</comment>
<dbReference type="PROSITE" id="PS51350">
    <property type="entry name" value="PTS_HPR_DOM"/>
    <property type="match status" value="1"/>
</dbReference>
<dbReference type="CDD" id="cd00367">
    <property type="entry name" value="PTS-HPr_like"/>
    <property type="match status" value="1"/>
</dbReference>
<dbReference type="InterPro" id="IPR050399">
    <property type="entry name" value="HPr"/>
</dbReference>
<dbReference type="Proteomes" id="UP000427716">
    <property type="component" value="Chromosome"/>
</dbReference>
<proteinExistence type="inferred from homology"/>